<accession>G8LNB8</accession>
<gene>
    <name evidence="1" type="ORF">EcWSU1_03379</name>
</gene>
<evidence type="ECO:0000313" key="1">
    <source>
        <dbReference type="EMBL" id="AEW74807.1"/>
    </source>
</evidence>
<sequence>MNRGFKHVLHVSARFNADGFDLGTFVADHHLLLPFTLNEDQAVDVIAAAFVGLKTFNLNRYGVRQFRAKETHQFFTDDLRGHKALRTIGDVIFREVMNRFRQMFAHDACDGIDVQTGLGRQRDDIKEVHLASQPLQVRQQIGFFLHVVHFVDRKDHRRFTVAQFVQHHFVVRRPAGAFHHENHQLYVANRAARRLVHQAVDGALLFHVQARGINVDRLIGAFRVDTDDAVTRGLRLTGSNGNFLPKQIIQQGRFANVRTSDDGNKPAIRFFFAHSSSSIFNACSAAACSALRRLEPVPTTGSLRPLTWQWMVNS</sequence>
<evidence type="ECO:0000313" key="2">
    <source>
        <dbReference type="Proteomes" id="UP000007838"/>
    </source>
</evidence>
<name>G8LNB8_9ENTR</name>
<proteinExistence type="predicted"/>
<dbReference type="KEGG" id="eec:EcWSU1_03379"/>
<protein>
    <submittedName>
        <fullName evidence="1">Uncharacterized protein</fullName>
    </submittedName>
</protein>
<reference evidence="1 2" key="1">
    <citation type="journal article" date="2011" name="Stand. Genomic Sci.">
        <title>Complete genome of the onion pathogen Enterobacter cloacae EcWSU1.</title>
        <authorList>
            <person name="Humann J.L."/>
            <person name="Wildung M."/>
            <person name="Cheng C.H."/>
            <person name="Lee T."/>
            <person name="Stewart J.E."/>
            <person name="Drew J.C."/>
            <person name="Triplett E.W."/>
            <person name="Main D."/>
            <person name="Schroeder B.K."/>
        </authorList>
    </citation>
    <scope>NUCLEOTIDE SEQUENCE [LARGE SCALE GENOMIC DNA]</scope>
    <source>
        <strain evidence="1 2">EcWSU1</strain>
    </source>
</reference>
<dbReference type="AlphaFoldDB" id="G8LNB8"/>
<dbReference type="EMBL" id="CP002886">
    <property type="protein sequence ID" value="AEW74807.1"/>
    <property type="molecule type" value="Genomic_DNA"/>
</dbReference>
<dbReference type="Proteomes" id="UP000007838">
    <property type="component" value="Chromosome"/>
</dbReference>
<dbReference type="HOGENOM" id="CLU_884920_0_0_6"/>
<organism evidence="1 2">
    <name type="scientific">Enterobacter ludwigii</name>
    <dbReference type="NCBI Taxonomy" id="299767"/>
    <lineage>
        <taxon>Bacteria</taxon>
        <taxon>Pseudomonadati</taxon>
        <taxon>Pseudomonadota</taxon>
        <taxon>Gammaproteobacteria</taxon>
        <taxon>Enterobacterales</taxon>
        <taxon>Enterobacteriaceae</taxon>
        <taxon>Enterobacter</taxon>
        <taxon>Enterobacter cloacae complex</taxon>
    </lineage>
</organism>